<evidence type="ECO:0000256" key="2">
    <source>
        <dbReference type="ARBA" id="ARBA00022741"/>
    </source>
</evidence>
<keyword evidence="3" id="KW-0175">Coiled coil</keyword>
<evidence type="ECO:0000259" key="7">
    <source>
        <dbReference type="PROSITE" id="PS51721"/>
    </source>
</evidence>
<dbReference type="InterPro" id="IPR023179">
    <property type="entry name" value="GTP-bd_ortho_bundle_sf"/>
</dbReference>
<name>A0A9P5UBX6_9AGAR</name>
<evidence type="ECO:0000256" key="3">
    <source>
        <dbReference type="ARBA" id="ARBA00023054"/>
    </source>
</evidence>
<evidence type="ECO:0000256" key="1">
    <source>
        <dbReference type="ARBA" id="ARBA00004123"/>
    </source>
</evidence>
<feature type="region of interest" description="Disordered" evidence="6">
    <location>
        <begin position="78"/>
        <end position="97"/>
    </location>
</feature>
<dbReference type="Proteomes" id="UP000772434">
    <property type="component" value="Unassembled WGS sequence"/>
</dbReference>
<evidence type="ECO:0000256" key="6">
    <source>
        <dbReference type="SAM" id="MobiDB-lite"/>
    </source>
</evidence>
<feature type="compositionally biased region" description="Basic and acidic residues" evidence="6">
    <location>
        <begin position="20"/>
        <end position="39"/>
    </location>
</feature>
<proteinExistence type="predicted"/>
<comment type="caution">
    <text evidence="8">The sequence shown here is derived from an EMBL/GenBank/DDBJ whole genome shotgun (WGS) entry which is preliminary data.</text>
</comment>
<dbReference type="GO" id="GO:0005525">
    <property type="term" value="F:GTP binding"/>
    <property type="evidence" value="ECO:0007669"/>
    <property type="project" value="UniProtKB-KW"/>
</dbReference>
<sequence length="567" mass="62352">MTMGRTKTRKPAVPLKSKLKKDPGIPRLPDLKQRNEAKLRSRPTPPTHKSDPDSIMASEPTLSSLARQASDAENAFTFSQGAETQDPSSSTGITGKTKEQIRKHYLRTLHKVIDEADIVILVLDARDPEGCRSRLVEEEVRRRESEGKKLVFVLNKVDLIPRSNAQAWLKHLRHNTPLCHSYRLLLPNTSGRTSLPGSVTIGVVGYPNVGKSSLINSLKRNKVCPVAAQPGHTKELQSVQLERGMRIVDSPGVVFDEDDEDFKGQKKGSVLLRNVVKVEDVDDPIAVVEEILIRTEKETMQKIYSLPDYNATLDFLTMLALSSGRLLKGGTPDIIAAARQVLTDWNHQKIPYFSIPPAIHPSSIPSTVPAGAGPSSIAPGAENVGQAQILSSFSKPFELEGLFGAADAGAFGGDVDMNDDGDEMFWDANEEFDNENGMQQDETITAEELTSRRTSLGKRARSPSIHHESSQSQTPSAQAGTQTYETFQRQPKRQRKSKIIPAYDALPDKHVLEGMSKSNPLNRRVLKKERKKNRKMARQTDRADVAVDGGGMDIDDGGGDLGLTFMA</sequence>
<evidence type="ECO:0000256" key="4">
    <source>
        <dbReference type="ARBA" id="ARBA00023134"/>
    </source>
</evidence>
<dbReference type="InterPro" id="IPR030378">
    <property type="entry name" value="G_CP_dom"/>
</dbReference>
<dbReference type="OrthoDB" id="444945at2759"/>
<dbReference type="PROSITE" id="PS51721">
    <property type="entry name" value="G_CP"/>
    <property type="match status" value="1"/>
</dbReference>
<keyword evidence="5" id="KW-0539">Nucleus</keyword>
<dbReference type="CDD" id="cd00882">
    <property type="entry name" value="Ras_like_GTPase"/>
    <property type="match status" value="1"/>
</dbReference>
<dbReference type="InterPro" id="IPR050755">
    <property type="entry name" value="TRAFAC_YlqF/YawG_RiboMat"/>
</dbReference>
<feature type="compositionally biased region" description="Basic residues" evidence="6">
    <location>
        <begin position="1"/>
        <end position="10"/>
    </location>
</feature>
<dbReference type="FunFam" id="1.10.1580.10:FF:000002">
    <property type="entry name" value="Guanine nucleotide-binding protein-like 3 (nucleolar)-like"/>
    <property type="match status" value="1"/>
</dbReference>
<dbReference type="Pfam" id="PF01926">
    <property type="entry name" value="MMR_HSR1"/>
    <property type="match status" value="1"/>
</dbReference>
<dbReference type="GO" id="GO:0005730">
    <property type="term" value="C:nucleolus"/>
    <property type="evidence" value="ECO:0007669"/>
    <property type="project" value="TreeGrafter"/>
</dbReference>
<protein>
    <recommendedName>
        <fullName evidence="7">CP-type G domain-containing protein</fullName>
    </recommendedName>
</protein>
<comment type="subcellular location">
    <subcellularLocation>
        <location evidence="1">Nucleus</location>
    </subcellularLocation>
</comment>
<dbReference type="InterPro" id="IPR006073">
    <property type="entry name" value="GTP-bd"/>
</dbReference>
<evidence type="ECO:0000313" key="8">
    <source>
        <dbReference type="EMBL" id="KAF9074580.1"/>
    </source>
</evidence>
<dbReference type="InterPro" id="IPR027417">
    <property type="entry name" value="P-loop_NTPase"/>
</dbReference>
<dbReference type="SUPFAM" id="SSF52540">
    <property type="entry name" value="P-loop containing nucleoside triphosphate hydrolases"/>
    <property type="match status" value="1"/>
</dbReference>
<dbReference type="PANTHER" id="PTHR11089">
    <property type="entry name" value="GTP-BINDING PROTEIN-RELATED"/>
    <property type="match status" value="1"/>
</dbReference>
<feature type="compositionally biased region" description="Polar residues" evidence="6">
    <location>
        <begin position="78"/>
        <end position="94"/>
    </location>
</feature>
<dbReference type="AlphaFoldDB" id="A0A9P5UBX6"/>
<reference evidence="8" key="1">
    <citation type="submission" date="2020-11" db="EMBL/GenBank/DDBJ databases">
        <authorList>
            <consortium name="DOE Joint Genome Institute"/>
            <person name="Ahrendt S."/>
            <person name="Riley R."/>
            <person name="Andreopoulos W."/>
            <person name="Labutti K."/>
            <person name="Pangilinan J."/>
            <person name="Ruiz-Duenas F.J."/>
            <person name="Barrasa J.M."/>
            <person name="Sanchez-Garcia M."/>
            <person name="Camarero S."/>
            <person name="Miyauchi S."/>
            <person name="Serrano A."/>
            <person name="Linde D."/>
            <person name="Babiker R."/>
            <person name="Drula E."/>
            <person name="Ayuso-Fernandez I."/>
            <person name="Pacheco R."/>
            <person name="Padilla G."/>
            <person name="Ferreira P."/>
            <person name="Barriuso J."/>
            <person name="Kellner H."/>
            <person name="Castanera R."/>
            <person name="Alfaro M."/>
            <person name="Ramirez L."/>
            <person name="Pisabarro A.G."/>
            <person name="Kuo A."/>
            <person name="Tritt A."/>
            <person name="Lipzen A."/>
            <person name="He G."/>
            <person name="Yan M."/>
            <person name="Ng V."/>
            <person name="Cullen D."/>
            <person name="Martin F."/>
            <person name="Rosso M.-N."/>
            <person name="Henrissat B."/>
            <person name="Hibbett D."/>
            <person name="Martinez A.T."/>
            <person name="Grigoriev I.V."/>
        </authorList>
    </citation>
    <scope>NUCLEOTIDE SEQUENCE</scope>
    <source>
        <strain evidence="8">AH 40177</strain>
    </source>
</reference>
<feature type="domain" description="CP-type G" evidence="7">
    <location>
        <begin position="106"/>
        <end position="256"/>
    </location>
</feature>
<keyword evidence="2" id="KW-0547">Nucleotide-binding</keyword>
<feature type="compositionally biased region" description="Polar residues" evidence="6">
    <location>
        <begin position="470"/>
        <end position="489"/>
    </location>
</feature>
<feature type="region of interest" description="Disordered" evidence="6">
    <location>
        <begin position="1"/>
        <end position="57"/>
    </location>
</feature>
<keyword evidence="4" id="KW-0342">GTP-binding</keyword>
<evidence type="ECO:0000256" key="5">
    <source>
        <dbReference type="ARBA" id="ARBA00023242"/>
    </source>
</evidence>
<dbReference type="Gene3D" id="3.40.50.300">
    <property type="entry name" value="P-loop containing nucleotide triphosphate hydrolases"/>
    <property type="match status" value="1"/>
</dbReference>
<dbReference type="PANTHER" id="PTHR11089:SF30">
    <property type="entry name" value="GUANINE NUCLEOTIDE-BINDING PROTEIN-LIKE 3 HOMOLOG"/>
    <property type="match status" value="1"/>
</dbReference>
<dbReference type="Gene3D" id="1.10.1580.10">
    <property type="match status" value="1"/>
</dbReference>
<dbReference type="EMBL" id="JADNRY010000012">
    <property type="protein sequence ID" value="KAF9074580.1"/>
    <property type="molecule type" value="Genomic_DNA"/>
</dbReference>
<evidence type="ECO:0000313" key="9">
    <source>
        <dbReference type="Proteomes" id="UP000772434"/>
    </source>
</evidence>
<organism evidence="8 9">
    <name type="scientific">Rhodocollybia butyracea</name>
    <dbReference type="NCBI Taxonomy" id="206335"/>
    <lineage>
        <taxon>Eukaryota</taxon>
        <taxon>Fungi</taxon>
        <taxon>Dikarya</taxon>
        <taxon>Basidiomycota</taxon>
        <taxon>Agaricomycotina</taxon>
        <taxon>Agaricomycetes</taxon>
        <taxon>Agaricomycetidae</taxon>
        <taxon>Agaricales</taxon>
        <taxon>Marasmiineae</taxon>
        <taxon>Omphalotaceae</taxon>
        <taxon>Rhodocollybia</taxon>
    </lineage>
</organism>
<keyword evidence="9" id="KW-1185">Reference proteome</keyword>
<accession>A0A9P5UBX6</accession>
<gene>
    <name evidence="8" type="ORF">BDP27DRAFT_1444008</name>
</gene>
<feature type="region of interest" description="Disordered" evidence="6">
    <location>
        <begin position="450"/>
        <end position="498"/>
    </location>
</feature>